<organism evidence="2 3">
    <name type="scientific">candidate division KSB3 bacterium</name>
    <dbReference type="NCBI Taxonomy" id="2044937"/>
    <lineage>
        <taxon>Bacteria</taxon>
        <taxon>candidate division KSB3</taxon>
    </lineage>
</organism>
<dbReference type="FunFam" id="1.10.275.10:FF:000001">
    <property type="entry name" value="Fumarate hydratase, mitochondrial"/>
    <property type="match status" value="1"/>
</dbReference>
<dbReference type="Gene3D" id="1.20.200.10">
    <property type="entry name" value="Fumarase/aspartase (Central domain)"/>
    <property type="match status" value="1"/>
</dbReference>
<dbReference type="InterPro" id="IPR051546">
    <property type="entry name" value="Aspartate_Ammonia-Lyase"/>
</dbReference>
<dbReference type="Pfam" id="PF00206">
    <property type="entry name" value="Lyase_1"/>
    <property type="match status" value="1"/>
</dbReference>
<dbReference type="PRINTS" id="PR00149">
    <property type="entry name" value="FUMRATELYASE"/>
</dbReference>
<dbReference type="InterPro" id="IPR024083">
    <property type="entry name" value="Fumarase/histidase_N"/>
</dbReference>
<dbReference type="GO" id="GO:0005829">
    <property type="term" value="C:cytosol"/>
    <property type="evidence" value="ECO:0007669"/>
    <property type="project" value="TreeGrafter"/>
</dbReference>
<dbReference type="Proteomes" id="UP000230821">
    <property type="component" value="Unassembled WGS sequence"/>
</dbReference>
<dbReference type="AlphaFoldDB" id="A0A2G6K6K1"/>
<dbReference type="InterPro" id="IPR022761">
    <property type="entry name" value="Fumarate_lyase_N"/>
</dbReference>
<dbReference type="NCBIfam" id="NF008909">
    <property type="entry name" value="PRK12273.1"/>
    <property type="match status" value="1"/>
</dbReference>
<dbReference type="GO" id="GO:0006531">
    <property type="term" value="P:aspartate metabolic process"/>
    <property type="evidence" value="ECO:0007669"/>
    <property type="project" value="TreeGrafter"/>
</dbReference>
<name>A0A2G6K6K1_9BACT</name>
<protein>
    <submittedName>
        <fullName evidence="2">Aspartate ammonia-lyase</fullName>
        <ecNumber evidence="2">4.3.1.1</ecNumber>
    </submittedName>
</protein>
<dbReference type="SUPFAM" id="SSF48557">
    <property type="entry name" value="L-aspartase-like"/>
    <property type="match status" value="1"/>
</dbReference>
<comment type="caution">
    <text evidence="2">The sequence shown here is derived from an EMBL/GenBank/DDBJ whole genome shotgun (WGS) entry which is preliminary data.</text>
</comment>
<dbReference type="Gene3D" id="1.10.275.10">
    <property type="entry name" value="Fumarase/aspartase (N-terminal domain)"/>
    <property type="match status" value="1"/>
</dbReference>
<dbReference type="PANTHER" id="PTHR42696:SF2">
    <property type="entry name" value="ASPARTATE AMMONIA-LYASE"/>
    <property type="match status" value="1"/>
</dbReference>
<keyword evidence="2" id="KW-0456">Lyase</keyword>
<dbReference type="EMBL" id="PDSK01000156">
    <property type="protein sequence ID" value="PIE31306.1"/>
    <property type="molecule type" value="Genomic_DNA"/>
</dbReference>
<dbReference type="InterPro" id="IPR008948">
    <property type="entry name" value="L-Aspartase-like"/>
</dbReference>
<feature type="domain" description="Fumarate lyase N-terminal" evidence="1">
    <location>
        <begin position="13"/>
        <end position="336"/>
    </location>
</feature>
<accession>A0A2G6K6K1</accession>
<dbReference type="EC" id="4.3.1.1" evidence="2"/>
<evidence type="ECO:0000313" key="3">
    <source>
        <dbReference type="Proteomes" id="UP000230821"/>
    </source>
</evidence>
<reference evidence="2 3" key="1">
    <citation type="submission" date="2017-10" db="EMBL/GenBank/DDBJ databases">
        <title>Novel microbial diversity and functional potential in the marine mammal oral microbiome.</title>
        <authorList>
            <person name="Dudek N.K."/>
            <person name="Sun C.L."/>
            <person name="Burstein D."/>
            <person name="Kantor R.S."/>
            <person name="Aliaga Goltsman D.S."/>
            <person name="Bik E.M."/>
            <person name="Thomas B.C."/>
            <person name="Banfield J.F."/>
            <person name="Relman D.A."/>
        </authorList>
    </citation>
    <scope>NUCLEOTIDE SEQUENCE [LARGE SCALE GENOMIC DNA]</scope>
    <source>
        <strain evidence="2">DOLJORAL78_47_16</strain>
    </source>
</reference>
<evidence type="ECO:0000313" key="2">
    <source>
        <dbReference type="EMBL" id="PIE31306.1"/>
    </source>
</evidence>
<proteinExistence type="predicted"/>
<gene>
    <name evidence="2" type="ORF">CSA56_18705</name>
</gene>
<evidence type="ECO:0000259" key="1">
    <source>
        <dbReference type="Pfam" id="PF00206"/>
    </source>
</evidence>
<dbReference type="PROSITE" id="PS00163">
    <property type="entry name" value="FUMARATE_LYASES"/>
    <property type="match status" value="1"/>
</dbReference>
<dbReference type="PANTHER" id="PTHR42696">
    <property type="entry name" value="ASPARTATE AMMONIA-LYASE"/>
    <property type="match status" value="1"/>
</dbReference>
<dbReference type="GO" id="GO:0008797">
    <property type="term" value="F:aspartate ammonia-lyase activity"/>
    <property type="evidence" value="ECO:0007669"/>
    <property type="project" value="UniProtKB-EC"/>
</dbReference>
<dbReference type="InterPro" id="IPR020557">
    <property type="entry name" value="Fumarate_lyase_CS"/>
</dbReference>
<sequence length="461" mass="50851">MGQSHRIEHDLLGEQSVPSESYWGIHTERALDNFSFSLYRMPFSLIRAIVLVKKACCLTNKELAFLEPDKAMALEQACDDILEGRFEREFPIDALQGGAGTSANMNVNEVLANRAQEILGFPKGDYTHIHPIEHVNLHQSTNDVYPTALKIAAIQGVRDLSQAIAGVQGAFQRKEKAFAEIVTMGRTELQQAVPITLGGQFASFAEAIARDRWRTFKCEERLRVVNIGGTAVGTGLTAPREYIFLVIERLRDLSGIGLSRGEHVMDQTANADSFVEVSGMLAAHGANVIKICRDLRLLHFLNEISLPACQAGSSIMPGKINPVILEAAMTIGMKVQANDLLVTQAASQGTLQINEFLPLIAFSLLESIELLTTLNTRLEQHIEGIEARPEVCRKTVEDSPLTITAFLPHIGYEAAEQLLQEFAASPENVSFYRFLTQKLGSELVEQVLSPHSLMALGYRIR</sequence>
<dbReference type="InterPro" id="IPR000362">
    <property type="entry name" value="Fumarate_lyase_fam"/>
</dbReference>